<dbReference type="EMBL" id="PDEM01000025">
    <property type="protein sequence ID" value="PHZ84148.1"/>
    <property type="molecule type" value="Genomic_DNA"/>
</dbReference>
<evidence type="ECO:0000313" key="3">
    <source>
        <dbReference type="EMBL" id="PHZ84148.1"/>
    </source>
</evidence>
<keyword evidence="1" id="KW-0812">Transmembrane</keyword>
<dbReference type="InterPro" id="IPR011105">
    <property type="entry name" value="Cell_wall_hydrolase_SleB"/>
</dbReference>
<dbReference type="Proteomes" id="UP000229730">
    <property type="component" value="Unassembled WGS sequence"/>
</dbReference>
<proteinExistence type="predicted"/>
<dbReference type="GO" id="GO:0016787">
    <property type="term" value="F:hydrolase activity"/>
    <property type="evidence" value="ECO:0007669"/>
    <property type="project" value="InterPro"/>
</dbReference>
<accession>A0A2G4YPA9</accession>
<sequence length="200" mass="22539">MRKHKLIISIIPAVIVACLSTFYILSYSEVEASIPTGEIVQASALKSYTPANAYDADLDLLLAQLPSGISEQEFHCLAQAVYFEARSEPFEGQVAVAYVILNRVKDKRYPDNICGVVFQNEKRRNMCQFSFACDGLSDNPYEMVAWNQARRVAGGTLKNAMSDVTARSTHYHATYVQPRWAKHLQPTIKVGQHVFYREDL</sequence>
<dbReference type="Pfam" id="PF07486">
    <property type="entry name" value="Hydrolase_2"/>
    <property type="match status" value="1"/>
</dbReference>
<gene>
    <name evidence="3" type="ORF">CRD36_13200</name>
</gene>
<dbReference type="Gene3D" id="1.10.10.2520">
    <property type="entry name" value="Cell wall hydrolase SleB, domain 1"/>
    <property type="match status" value="1"/>
</dbReference>
<evidence type="ECO:0000313" key="4">
    <source>
        <dbReference type="Proteomes" id="UP000229730"/>
    </source>
</evidence>
<evidence type="ECO:0000256" key="1">
    <source>
        <dbReference type="SAM" id="Phobius"/>
    </source>
</evidence>
<dbReference type="InParanoid" id="A0A2G4YPA9"/>
<feature type="transmembrane region" description="Helical" evidence="1">
    <location>
        <begin position="7"/>
        <end position="25"/>
    </location>
</feature>
<keyword evidence="1" id="KW-1133">Transmembrane helix</keyword>
<organism evidence="3 4">
    <name type="scientific">Paremcibacter congregatus</name>
    <dbReference type="NCBI Taxonomy" id="2043170"/>
    <lineage>
        <taxon>Bacteria</taxon>
        <taxon>Pseudomonadati</taxon>
        <taxon>Pseudomonadota</taxon>
        <taxon>Alphaproteobacteria</taxon>
        <taxon>Emcibacterales</taxon>
        <taxon>Emcibacteraceae</taxon>
        <taxon>Paremcibacter</taxon>
    </lineage>
</organism>
<name>A0A2G4YPA9_9PROT</name>
<reference evidence="3 4" key="1">
    <citation type="submission" date="2017-10" db="EMBL/GenBank/DDBJ databases">
        <title>Frigbacter circumglobatus gen. nov. sp. nov., isolated from sediment cultured in situ.</title>
        <authorList>
            <person name="Zhao Z."/>
        </authorList>
    </citation>
    <scope>NUCLEOTIDE SEQUENCE [LARGE SCALE GENOMIC DNA]</scope>
    <source>
        <strain evidence="3 4">ZYL</strain>
    </source>
</reference>
<dbReference type="RefSeq" id="WP_099474018.1">
    <property type="nucleotide sequence ID" value="NZ_CP041025.1"/>
</dbReference>
<comment type="caution">
    <text evidence="3">The sequence shown here is derived from an EMBL/GenBank/DDBJ whole genome shotgun (WGS) entry which is preliminary data.</text>
</comment>
<dbReference type="OrthoDB" id="9785345at2"/>
<dbReference type="InterPro" id="IPR042047">
    <property type="entry name" value="SleB_dom1"/>
</dbReference>
<protein>
    <recommendedName>
        <fullName evidence="2">Cell wall hydrolase SleB domain-containing protein</fullName>
    </recommendedName>
</protein>
<keyword evidence="1" id="KW-0472">Membrane</keyword>
<feature type="domain" description="Cell wall hydrolase SleB" evidence="2">
    <location>
        <begin position="87"/>
        <end position="196"/>
    </location>
</feature>
<evidence type="ECO:0000259" key="2">
    <source>
        <dbReference type="Pfam" id="PF07486"/>
    </source>
</evidence>
<keyword evidence="4" id="KW-1185">Reference proteome</keyword>
<dbReference type="PROSITE" id="PS51257">
    <property type="entry name" value="PROKAR_LIPOPROTEIN"/>
    <property type="match status" value="1"/>
</dbReference>
<dbReference type="AlphaFoldDB" id="A0A2G4YPA9"/>